<evidence type="ECO:0000313" key="2">
    <source>
        <dbReference type="Proteomes" id="UP000016521"/>
    </source>
</evidence>
<organism evidence="1 2">
    <name type="scientific">Pseudoalteromonas piscicida</name>
    <dbReference type="NCBI Taxonomy" id="43662"/>
    <lineage>
        <taxon>Bacteria</taxon>
        <taxon>Pseudomonadati</taxon>
        <taxon>Pseudomonadota</taxon>
        <taxon>Gammaproteobacteria</taxon>
        <taxon>Alteromonadales</taxon>
        <taxon>Pseudoalteromonadaceae</taxon>
        <taxon>Pseudoalteromonas</taxon>
    </lineage>
</organism>
<dbReference type="EMBL" id="CP011924">
    <property type="protein sequence ID" value="ATD05508.1"/>
    <property type="molecule type" value="Genomic_DNA"/>
</dbReference>
<dbReference type="Proteomes" id="UP000016521">
    <property type="component" value="Chromosome I"/>
</dbReference>
<name>A0ABM6N9Q8_PSEO7</name>
<sequence length="38" mass="4269">MRVFKASRESISACCDFYGVVANKLKSTLEGIYKKGMH</sequence>
<keyword evidence="2" id="KW-1185">Reference proteome</keyword>
<gene>
    <name evidence="1" type="ORF">PPIS_a0148</name>
</gene>
<evidence type="ECO:0000313" key="1">
    <source>
        <dbReference type="EMBL" id="ATD05508.1"/>
    </source>
</evidence>
<protein>
    <submittedName>
        <fullName evidence="1">Uncharacterized protein</fullName>
    </submittedName>
</protein>
<reference evidence="1 2" key="1">
    <citation type="submission" date="2015-06" db="EMBL/GenBank/DDBJ databases">
        <authorList>
            <person name="Xie B.-B."/>
            <person name="Rong J.-C."/>
            <person name="Qin Q.-L."/>
            <person name="Zhang Y.-Z."/>
        </authorList>
    </citation>
    <scope>NUCLEOTIDE SEQUENCE [LARGE SCALE GENOMIC DNA]</scope>
    <source>
        <strain evidence="1 2">JCM 20779</strain>
    </source>
</reference>
<proteinExistence type="predicted"/>
<accession>A0ABM6N9Q8</accession>